<dbReference type="EMBL" id="CP034437">
    <property type="protein sequence ID" value="AZN43632.1"/>
    <property type="molecule type" value="Genomic_DNA"/>
</dbReference>
<evidence type="ECO:0000259" key="1">
    <source>
        <dbReference type="Pfam" id="PF13302"/>
    </source>
</evidence>
<dbReference type="PANTHER" id="PTHR43792">
    <property type="entry name" value="GNAT FAMILY, PUTATIVE (AFU_ORTHOLOGUE AFUA_3G00765)-RELATED-RELATED"/>
    <property type="match status" value="1"/>
</dbReference>
<name>A0A3S9AD11_9BACL</name>
<dbReference type="Gene3D" id="3.40.630.30">
    <property type="match status" value="1"/>
</dbReference>
<gene>
    <name evidence="2" type="ORF">EJC50_10125</name>
</gene>
<keyword evidence="3" id="KW-1185">Reference proteome</keyword>
<protein>
    <submittedName>
        <fullName evidence="2">N-acetyltransferase</fullName>
    </submittedName>
</protein>
<keyword evidence="2" id="KW-0808">Transferase</keyword>
<dbReference type="Pfam" id="PF13302">
    <property type="entry name" value="Acetyltransf_3"/>
    <property type="match status" value="1"/>
</dbReference>
<dbReference type="Proteomes" id="UP000272528">
    <property type="component" value="Chromosome"/>
</dbReference>
<dbReference type="InterPro" id="IPR000182">
    <property type="entry name" value="GNAT_dom"/>
</dbReference>
<dbReference type="RefSeq" id="WP_126020312.1">
    <property type="nucleotide sequence ID" value="NZ_CP034437.1"/>
</dbReference>
<dbReference type="InterPro" id="IPR016181">
    <property type="entry name" value="Acyl_CoA_acyltransferase"/>
</dbReference>
<evidence type="ECO:0000313" key="3">
    <source>
        <dbReference type="Proteomes" id="UP000272528"/>
    </source>
</evidence>
<accession>A0A3S9AD11</accession>
<reference evidence="3" key="1">
    <citation type="submission" date="2018-12" db="EMBL/GenBank/DDBJ databases">
        <title>Genome sequence of Peanibacillus sp.</title>
        <authorList>
            <person name="Subramani G."/>
            <person name="Srinivasan S."/>
            <person name="Kim M.K."/>
        </authorList>
    </citation>
    <scope>NUCLEOTIDE SEQUENCE [LARGE SCALE GENOMIC DNA]</scope>
    <source>
        <strain evidence="3">18JY67-1</strain>
    </source>
</reference>
<dbReference type="OrthoDB" id="2352097at2"/>
<dbReference type="KEGG" id="palb:EJC50_10125"/>
<dbReference type="InterPro" id="IPR051531">
    <property type="entry name" value="N-acetyltransferase"/>
</dbReference>
<dbReference type="AlphaFoldDB" id="A0A3S9AD11"/>
<proteinExistence type="predicted"/>
<organism evidence="2 3">
    <name type="scientific">Paenibacillus albus</name>
    <dbReference type="NCBI Taxonomy" id="2495582"/>
    <lineage>
        <taxon>Bacteria</taxon>
        <taxon>Bacillati</taxon>
        <taxon>Bacillota</taxon>
        <taxon>Bacilli</taxon>
        <taxon>Bacillales</taxon>
        <taxon>Paenibacillaceae</taxon>
        <taxon>Paenibacillus</taxon>
    </lineage>
</organism>
<dbReference type="SUPFAM" id="SSF55729">
    <property type="entry name" value="Acyl-CoA N-acyltransferases (Nat)"/>
    <property type="match status" value="1"/>
</dbReference>
<dbReference type="GO" id="GO:0016747">
    <property type="term" value="F:acyltransferase activity, transferring groups other than amino-acyl groups"/>
    <property type="evidence" value="ECO:0007669"/>
    <property type="project" value="InterPro"/>
</dbReference>
<dbReference type="PANTHER" id="PTHR43792:SF1">
    <property type="entry name" value="N-ACETYLTRANSFERASE DOMAIN-CONTAINING PROTEIN"/>
    <property type="match status" value="1"/>
</dbReference>
<sequence length="204" mass="23496">MLKKLELIDCHSLYDLMVEPAVFPYVRYKCQSYEQYLFMTKQLLVEEANGASVSRTIMNEAGQPIGAIQLYDIVDRTGFLATWIGAPYFGKGYNGRAKEAFFTELFLEHGIETIYMKIRKQNTRSMKAAQKLSYVDLANESNPQIYQAINAAEPIYDLFAVERARFLASQRRSRVMEWRMTLGRSDCRNQRLYAAGEEQSSLHG</sequence>
<evidence type="ECO:0000313" key="2">
    <source>
        <dbReference type="EMBL" id="AZN43632.1"/>
    </source>
</evidence>
<feature type="domain" description="N-acetyltransferase" evidence="1">
    <location>
        <begin position="2"/>
        <end position="132"/>
    </location>
</feature>